<name>A0ABP5BXD4_9ACTN</name>
<proteinExistence type="predicted"/>
<evidence type="ECO:0000313" key="1">
    <source>
        <dbReference type="EMBL" id="GAA1953323.1"/>
    </source>
</evidence>
<comment type="caution">
    <text evidence="1">The sequence shown here is derived from an EMBL/GenBank/DDBJ whole genome shotgun (WGS) entry which is preliminary data.</text>
</comment>
<gene>
    <name evidence="1" type="ORF">GCM10009838_05730</name>
</gene>
<dbReference type="Proteomes" id="UP001499854">
    <property type="component" value="Unassembled WGS sequence"/>
</dbReference>
<accession>A0ABP5BXD4</accession>
<dbReference type="EMBL" id="BAAAQM010000002">
    <property type="protein sequence ID" value="GAA1953323.1"/>
    <property type="molecule type" value="Genomic_DNA"/>
</dbReference>
<sequence>MSPMRLASTAHTTQPWLIHEIAPDFRLEDVWALPTPGGPDGFPTLVAVLQGSDFERDAPPAARLLWRLRWKLGSLLGLDRSRDGLGDRVASLRDRLPADLQEAARTHHEEGRLPFTFLYERDNERAGEIANRTMHGVMHLSWVPDGEGGWRGQMAILVKPNGRLGTLYMAAIKPFRYLIVYPAMLRSWERRWEHQWEHATTKP</sequence>
<organism evidence="1 2">
    <name type="scientific">Catenulispora subtropica</name>
    <dbReference type="NCBI Taxonomy" id="450798"/>
    <lineage>
        <taxon>Bacteria</taxon>
        <taxon>Bacillati</taxon>
        <taxon>Actinomycetota</taxon>
        <taxon>Actinomycetes</taxon>
        <taxon>Catenulisporales</taxon>
        <taxon>Catenulisporaceae</taxon>
        <taxon>Catenulispora</taxon>
    </lineage>
</organism>
<keyword evidence="2" id="KW-1185">Reference proteome</keyword>
<evidence type="ECO:0000313" key="2">
    <source>
        <dbReference type="Proteomes" id="UP001499854"/>
    </source>
</evidence>
<evidence type="ECO:0008006" key="3">
    <source>
        <dbReference type="Google" id="ProtNLM"/>
    </source>
</evidence>
<dbReference type="InterPro" id="IPR021295">
    <property type="entry name" value="DUF2867"/>
</dbReference>
<dbReference type="Pfam" id="PF11066">
    <property type="entry name" value="DUF2867"/>
    <property type="match status" value="1"/>
</dbReference>
<protein>
    <recommendedName>
        <fullName evidence="3">DUF2867 domain-containing protein</fullName>
    </recommendedName>
</protein>
<reference evidence="2" key="1">
    <citation type="journal article" date="2019" name="Int. J. Syst. Evol. Microbiol.">
        <title>The Global Catalogue of Microorganisms (GCM) 10K type strain sequencing project: providing services to taxonomists for standard genome sequencing and annotation.</title>
        <authorList>
            <consortium name="The Broad Institute Genomics Platform"/>
            <consortium name="The Broad Institute Genome Sequencing Center for Infectious Disease"/>
            <person name="Wu L."/>
            <person name="Ma J."/>
        </authorList>
    </citation>
    <scope>NUCLEOTIDE SEQUENCE [LARGE SCALE GENOMIC DNA]</scope>
    <source>
        <strain evidence="2">JCM 16013</strain>
    </source>
</reference>